<dbReference type="KEGG" id="blag:BLTE_18830"/>
<evidence type="ECO:0000313" key="3">
    <source>
        <dbReference type="Proteomes" id="UP000266934"/>
    </source>
</evidence>
<protein>
    <recommendedName>
        <fullName evidence="1">Glyoxalase-like domain-containing protein</fullName>
    </recommendedName>
</protein>
<gene>
    <name evidence="2" type="ORF">BLTE_18830</name>
</gene>
<dbReference type="Gene3D" id="3.10.180.10">
    <property type="entry name" value="2,3-Dihydroxybiphenyl 1,2-Dioxygenase, domain 1"/>
    <property type="match status" value="1"/>
</dbReference>
<dbReference type="OrthoDB" id="9812467at2"/>
<dbReference type="CDD" id="cd06587">
    <property type="entry name" value="VOC"/>
    <property type="match status" value="1"/>
</dbReference>
<organism evidence="2 3">
    <name type="scientific">Blastochloris tepida</name>
    <dbReference type="NCBI Taxonomy" id="2233851"/>
    <lineage>
        <taxon>Bacteria</taxon>
        <taxon>Pseudomonadati</taxon>
        <taxon>Pseudomonadota</taxon>
        <taxon>Alphaproteobacteria</taxon>
        <taxon>Hyphomicrobiales</taxon>
        <taxon>Blastochloridaceae</taxon>
        <taxon>Blastochloris</taxon>
    </lineage>
</organism>
<keyword evidence="3" id="KW-1185">Reference proteome</keyword>
<dbReference type="InterPro" id="IPR025870">
    <property type="entry name" value="Glyoxalase-like_dom"/>
</dbReference>
<dbReference type="Pfam" id="PF13468">
    <property type="entry name" value="Glyoxalase_3"/>
    <property type="match status" value="1"/>
</dbReference>
<proteinExistence type="predicted"/>
<evidence type="ECO:0000259" key="1">
    <source>
        <dbReference type="Pfam" id="PF13468"/>
    </source>
</evidence>
<dbReference type="AlphaFoldDB" id="A0A348G0W5"/>
<dbReference type="RefSeq" id="WP_126399678.1">
    <property type="nucleotide sequence ID" value="NZ_AP018907.1"/>
</dbReference>
<feature type="domain" description="Glyoxalase-like" evidence="1">
    <location>
        <begin position="5"/>
        <end position="188"/>
    </location>
</feature>
<accession>A0A348G0W5</accession>
<dbReference type="InterPro" id="IPR029068">
    <property type="entry name" value="Glyas_Bleomycin-R_OHBP_Dase"/>
</dbReference>
<dbReference type="EMBL" id="AP018907">
    <property type="protein sequence ID" value="BBF93198.1"/>
    <property type="molecule type" value="Genomic_DNA"/>
</dbReference>
<reference evidence="2 3" key="1">
    <citation type="submission" date="2018-08" db="EMBL/GenBank/DDBJ databases">
        <title>Complete genome sequencing of Blastochloris tepida GI.</title>
        <authorList>
            <person name="Tsukatani Y."/>
            <person name="Mori H."/>
        </authorList>
    </citation>
    <scope>NUCLEOTIDE SEQUENCE [LARGE SCALE GENOMIC DNA]</scope>
    <source>
        <strain evidence="2 3">GI</strain>
    </source>
</reference>
<dbReference type="SUPFAM" id="SSF54593">
    <property type="entry name" value="Glyoxalase/Bleomycin resistance protein/Dihydroxybiphenyl dioxygenase"/>
    <property type="match status" value="1"/>
</dbReference>
<sequence length="287" mass="30711">MILGLDHVVHCVRDLDAAGAAYQRLGFQVGAVNRHPWGTWNRLVQLPGFFIELLTVGEPAKIVPAQPRHVSFGAFNRDFLLRNGEGLSCLVLESDNARVAAMAFRASALGDYEPFHFSRQGQRPDGTVVTVAFTLAFAVDPGSPDACFFVCEQHFPENFWNPAFQRHPNGAAGVRGVVLVADNPSDHHGFLGSFAARREMHATSLGLVIRTGRGEISVMEPAVFARVYGCPAPVTASGLRLAAVRIAATDLGLARTVVGRLGIETGRGALVVTPAHAHGAALVFEQA</sequence>
<name>A0A348G0W5_9HYPH</name>
<dbReference type="PANTHER" id="PTHR40265:SF1">
    <property type="entry name" value="GLYOXALASE-LIKE DOMAIN-CONTAINING PROTEIN"/>
    <property type="match status" value="1"/>
</dbReference>
<evidence type="ECO:0000313" key="2">
    <source>
        <dbReference type="EMBL" id="BBF93198.1"/>
    </source>
</evidence>
<dbReference type="PANTHER" id="PTHR40265">
    <property type="entry name" value="BLL2707 PROTEIN"/>
    <property type="match status" value="1"/>
</dbReference>
<dbReference type="Proteomes" id="UP000266934">
    <property type="component" value="Chromosome"/>
</dbReference>